<feature type="transmembrane region" description="Helical" evidence="2">
    <location>
        <begin position="44"/>
        <end position="62"/>
    </location>
</feature>
<keyword evidence="2" id="KW-0812">Transmembrane</keyword>
<dbReference type="InParanoid" id="P72919"/>
<evidence type="ECO:0000256" key="1">
    <source>
        <dbReference type="SAM" id="MobiDB-lite"/>
    </source>
</evidence>
<accession>P72919</accession>
<dbReference type="EnsemblBacteria" id="BAA16936">
    <property type="protein sequence ID" value="BAA16936"/>
    <property type="gene ID" value="BAA16936"/>
</dbReference>
<evidence type="ECO:0000313" key="3">
    <source>
        <dbReference type="EMBL" id="BAA16936.1"/>
    </source>
</evidence>
<reference evidence="3 4" key="2">
    <citation type="journal article" date="1996" name="DNA Res.">
        <title>Sequence analysis of the genome of the unicellular cyanobacterium Synechocystis sp. strain PCC6803. II. Sequence determination of the entire genome and assignment of potential protein-coding regions.</title>
        <authorList>
            <person name="Kaneko T."/>
            <person name="Sato S."/>
            <person name="Kotani H."/>
            <person name="Tanaka A."/>
            <person name="Asamizu E."/>
            <person name="Nakamura Y."/>
            <person name="Miyajima N."/>
            <person name="Hirosawa M."/>
            <person name="Sugiura M."/>
            <person name="Sasamoto S."/>
            <person name="Kimura T."/>
            <person name="Hosouchi T."/>
            <person name="Matsuno A."/>
            <person name="Muraki A."/>
            <person name="Nakazaki N."/>
            <person name="Naruo K."/>
            <person name="Okumura S."/>
            <person name="Shimpo S."/>
            <person name="Takeuchi C."/>
            <person name="Wada T."/>
            <person name="Watanabe A."/>
            <person name="Yamada M."/>
            <person name="Yasuda M."/>
            <person name="Tabata S."/>
        </authorList>
    </citation>
    <scope>NUCLEOTIDE SEQUENCE [LARGE SCALE GENOMIC DNA]</scope>
    <source>
        <strain evidence="4">ATCC 27184 / PCC 6803 / Kazusa</strain>
    </source>
</reference>
<dbReference type="AlphaFoldDB" id="P72919"/>
<feature type="region of interest" description="Disordered" evidence="1">
    <location>
        <begin position="65"/>
        <end position="96"/>
    </location>
</feature>
<name>P72919_SYNY3</name>
<dbReference type="IntAct" id="P72919">
    <property type="interactions" value="1"/>
</dbReference>
<dbReference type="PaxDb" id="1148-1652010"/>
<gene>
    <name evidence="3" type="ordered locus">slr1082</name>
</gene>
<evidence type="ECO:0000256" key="2">
    <source>
        <dbReference type="SAM" id="Phobius"/>
    </source>
</evidence>
<dbReference type="STRING" id="1148.gene:10497796"/>
<reference evidence="3 4" key="1">
    <citation type="journal article" date="1995" name="DNA Res.">
        <title>Sequence analysis of the genome of the unicellular cyanobacterium Synechocystis sp. strain PCC6803. I. Sequence features in the 1 Mb region from map positions 64% to 92% of the genome.</title>
        <authorList>
            <person name="Kaneko T."/>
            <person name="Tanaka A."/>
            <person name="Sato S."/>
            <person name="Kotani H."/>
            <person name="Sazuka T."/>
            <person name="Miyajima N."/>
            <person name="Sugiura M."/>
            <person name="Tabata S."/>
        </authorList>
    </citation>
    <scope>NUCLEOTIDE SEQUENCE [LARGE SCALE GENOMIC DNA]</scope>
    <source>
        <strain evidence="4">ATCC 27184 / PCC 6803 / Kazusa</strain>
    </source>
</reference>
<sequence length="136" mass="15774">MASFLALLPRSLTTFLYAVAALLRFYGNIDTTPFQLIPLTILDWSFLAFTLGTAALLVNLGLEWNSGNRSRNRADQERDRTDQERDRADQERQRAARRARIQNRFFLRPTRYQLTPSPDTRAALIDFLSFLQEYGE</sequence>
<dbReference type="KEGG" id="syn:slr1082"/>
<dbReference type="Proteomes" id="UP000001425">
    <property type="component" value="Chromosome"/>
</dbReference>
<dbReference type="EMBL" id="BA000022">
    <property type="protein sequence ID" value="BAA16936.1"/>
    <property type="molecule type" value="Genomic_DNA"/>
</dbReference>
<keyword evidence="2" id="KW-1133">Transmembrane helix</keyword>
<keyword evidence="2" id="KW-0472">Membrane</keyword>
<dbReference type="eggNOG" id="ENOG5033XVQ">
    <property type="taxonomic scope" value="Bacteria"/>
</dbReference>
<dbReference type="PhylomeDB" id="P72919"/>
<feature type="compositionally biased region" description="Basic and acidic residues" evidence="1">
    <location>
        <begin position="72"/>
        <end position="94"/>
    </location>
</feature>
<proteinExistence type="predicted"/>
<protein>
    <submittedName>
        <fullName evidence="3">Slr1082 protein</fullName>
    </submittedName>
</protein>
<keyword evidence="4" id="KW-1185">Reference proteome</keyword>
<dbReference type="PIR" id="S74785">
    <property type="entry name" value="S74785"/>
</dbReference>
<evidence type="ECO:0000313" key="4">
    <source>
        <dbReference type="Proteomes" id="UP000001425"/>
    </source>
</evidence>
<organism evidence="3 4">
    <name type="scientific">Synechocystis sp. (strain ATCC 27184 / PCC 6803 / Kazusa)</name>
    <dbReference type="NCBI Taxonomy" id="1111708"/>
    <lineage>
        <taxon>Bacteria</taxon>
        <taxon>Bacillati</taxon>
        <taxon>Cyanobacteriota</taxon>
        <taxon>Cyanophyceae</taxon>
        <taxon>Synechococcales</taxon>
        <taxon>Merismopediaceae</taxon>
        <taxon>Synechocystis</taxon>
    </lineage>
</organism>